<dbReference type="OMA" id="YIYLLTM"/>
<organism evidence="8">
    <name type="scientific">Nicotiana tabacum</name>
    <name type="common">Common tobacco</name>
    <dbReference type="NCBI Taxonomy" id="4097"/>
    <lineage>
        <taxon>Eukaryota</taxon>
        <taxon>Viridiplantae</taxon>
        <taxon>Streptophyta</taxon>
        <taxon>Embryophyta</taxon>
        <taxon>Tracheophyta</taxon>
        <taxon>Spermatophyta</taxon>
        <taxon>Magnoliopsida</taxon>
        <taxon>eudicotyledons</taxon>
        <taxon>Gunneridae</taxon>
        <taxon>Pentapetalae</taxon>
        <taxon>asterids</taxon>
        <taxon>lamiids</taxon>
        <taxon>Solanales</taxon>
        <taxon>Solanaceae</taxon>
        <taxon>Nicotianoideae</taxon>
        <taxon>Nicotianeae</taxon>
        <taxon>Nicotiana</taxon>
    </lineage>
</organism>
<dbReference type="Pfam" id="PF07058">
    <property type="entry name" value="MAP70"/>
    <property type="match status" value="1"/>
</dbReference>
<evidence type="ECO:0000256" key="4">
    <source>
        <dbReference type="ARBA" id="ARBA00022701"/>
    </source>
</evidence>
<keyword evidence="3" id="KW-0963">Cytoplasm</keyword>
<dbReference type="OrthoDB" id="1716264at2759"/>
<evidence type="ECO:0000256" key="7">
    <source>
        <dbReference type="SAM" id="MobiDB-lite"/>
    </source>
</evidence>
<gene>
    <name evidence="8" type="primary">LOC107832364</name>
</gene>
<accession>A0A1S4DQJ4</accession>
<dbReference type="KEGG" id="nta:107832364"/>
<protein>
    <submittedName>
        <fullName evidence="8">Microtubule-associated protein 70-3</fullName>
    </submittedName>
</protein>
<dbReference type="GO" id="GO:0007010">
    <property type="term" value="P:cytoskeleton organization"/>
    <property type="evidence" value="ECO:0007669"/>
    <property type="project" value="InterPro"/>
</dbReference>
<dbReference type="PaxDb" id="4097-A0A1S4DQJ4"/>
<dbReference type="InterPro" id="IPR009768">
    <property type="entry name" value="MAP70"/>
</dbReference>
<reference evidence="8" key="1">
    <citation type="submission" date="2025-08" db="UniProtKB">
        <authorList>
            <consortium name="RefSeq"/>
        </authorList>
    </citation>
    <scope>IDENTIFICATION</scope>
</reference>
<comment type="subcellular location">
    <subcellularLocation>
        <location evidence="1">Cytoplasm</location>
        <location evidence="1">Cytoskeleton</location>
    </subcellularLocation>
</comment>
<dbReference type="GO" id="GO:0005874">
    <property type="term" value="C:microtubule"/>
    <property type="evidence" value="ECO:0007669"/>
    <property type="project" value="UniProtKB-KW"/>
</dbReference>
<dbReference type="AlphaFoldDB" id="A0A1S4DQJ4"/>
<dbReference type="PANTHER" id="PTHR31246:SF22">
    <property type="entry name" value="MICROTUBULE-ASSOCIATED PROTEIN 70-2-LIKE"/>
    <property type="match status" value="1"/>
</dbReference>
<feature type="compositionally biased region" description="Polar residues" evidence="7">
    <location>
        <begin position="20"/>
        <end position="38"/>
    </location>
</feature>
<evidence type="ECO:0000313" key="8">
    <source>
        <dbReference type="RefSeq" id="XP_016515690.1"/>
    </source>
</evidence>
<dbReference type="RefSeq" id="XP_016515690.1">
    <property type="nucleotide sequence ID" value="XM_016660204.1"/>
</dbReference>
<dbReference type="GO" id="GO:0008017">
    <property type="term" value="F:microtubule binding"/>
    <property type="evidence" value="ECO:0007669"/>
    <property type="project" value="InterPro"/>
</dbReference>
<dbReference type="PANTHER" id="PTHR31246">
    <property type="entry name" value="MICROTUBULE-ASSOCIATED PROTEIN 70-2"/>
    <property type="match status" value="1"/>
</dbReference>
<evidence type="ECO:0000256" key="1">
    <source>
        <dbReference type="ARBA" id="ARBA00004245"/>
    </source>
</evidence>
<name>A0A1S4DQJ4_TOBAC</name>
<keyword evidence="6" id="KW-0206">Cytoskeleton</keyword>
<sequence length="128" mass="14689">MYRSELTEVSGEERSPEVCSGNNSGNVRPTTSETVSPLTVSASFKEGKTYRRRTSMRPSLDADEFLNLLHGSDPVKLELNRLENEVRDKDRELCEAQAEIKALRFSERLREKAVEEVLIFLYIYLLTM</sequence>
<evidence type="ECO:0000256" key="5">
    <source>
        <dbReference type="ARBA" id="ARBA00023054"/>
    </source>
</evidence>
<evidence type="ECO:0000256" key="2">
    <source>
        <dbReference type="ARBA" id="ARBA00008825"/>
    </source>
</evidence>
<proteinExistence type="inferred from homology"/>
<evidence type="ECO:0000256" key="6">
    <source>
        <dbReference type="ARBA" id="ARBA00023212"/>
    </source>
</evidence>
<dbReference type="STRING" id="4097.A0A1S4DQJ4"/>
<feature type="region of interest" description="Disordered" evidence="7">
    <location>
        <begin position="1"/>
        <end position="38"/>
    </location>
</feature>
<keyword evidence="5" id="KW-0175">Coiled coil</keyword>
<keyword evidence="4" id="KW-0493">Microtubule</keyword>
<evidence type="ECO:0000256" key="3">
    <source>
        <dbReference type="ARBA" id="ARBA00022490"/>
    </source>
</evidence>
<comment type="similarity">
    <text evidence="2">Belongs to the MAP70 family.</text>
</comment>